<sequence>MCKQQNYNEALDAFNFHLKKSSIQLEPNTYVNLILACTNSRSLNYVKKIHDHISKSKCKPDLVLQNHILNMYGKCGSLKDARKVFDAMQLRNVVSWTIMIAGYMQNGQENNAIVMYIQMLRSGYFPDQLTFGSIIKACCIVGDIHLGRQLHGHVIKSGYDHHLIAQNALILMYTKLGQIAHASGVFAMIPTKDLISWASMITGFTQLGNEIEALYLFRDMLRQGVYEPNEFIFGSVFSACRSLLEPEFGRQIHGVCAKFGLGRNNFAGCSLWDMYAKFGFLSSAKKAFNQIESPDLVSWNAIIAAFSDSGDANEVVSFFYQMMHVGLMPDDITFLSLLSACGSSMKLNQGMQMHYNVRVCFCTCTYTTYKARPLATSEQVAQIIALIREDEDDLGSKLNNMNVSLSHASVIDIFQRLASERFPALQFFDWLKASDPNICCDPDLGSLFVNNCGLLGNYEAMIPVLSEFSLQNVFLGMKAFGFLLDLGLDKASSMVSVKKVMAVFNEVGGVYQSCGVQLLIEMFGLSGSFEIAEFVIRTAGRKVKNYHVLMRIMCKRGDCKRVGDLVMEMERSGCDMNASTYNLLLSCLCKSGNIDEAWQVLKAMEKNQGISDVHSFDILINSFCKRHQFDLALKLIHKMALKGIEPSILTHAAVIKSYFESGKYEEAHEYVIGSAGKLSYSSNANYSLLATLHLKNGNVLLASKVIFEMMDRGLKPNFSAYKKIKTYLEKKDEKALSMELSRRYLSFFEK</sequence>
<feature type="repeat" description="PPR" evidence="2">
    <location>
        <begin position="577"/>
        <end position="607"/>
    </location>
</feature>
<dbReference type="Gene3D" id="1.25.40.10">
    <property type="entry name" value="Tetratricopeptide repeat domain"/>
    <property type="match status" value="4"/>
</dbReference>
<dbReference type="PROSITE" id="PS51375">
    <property type="entry name" value="PPR"/>
    <property type="match status" value="5"/>
</dbReference>
<evidence type="ECO:0000256" key="1">
    <source>
        <dbReference type="ARBA" id="ARBA00022737"/>
    </source>
</evidence>
<evidence type="ECO:0000313" key="3">
    <source>
        <dbReference type="EMBL" id="CAJ1947374.1"/>
    </source>
</evidence>
<gene>
    <name evidence="3" type="ORF">AYBTSS11_LOCUS12626</name>
</gene>
<keyword evidence="1" id="KW-0677">Repeat</keyword>
<dbReference type="GO" id="GO:0009451">
    <property type="term" value="P:RNA modification"/>
    <property type="evidence" value="ECO:0007669"/>
    <property type="project" value="InterPro"/>
</dbReference>
<dbReference type="Pfam" id="PF01535">
    <property type="entry name" value="PPR"/>
    <property type="match status" value="2"/>
</dbReference>
<dbReference type="FunFam" id="1.25.40.10:FF:000344">
    <property type="entry name" value="Pentatricopeptide repeat-containing protein"/>
    <property type="match status" value="1"/>
</dbReference>
<evidence type="ECO:0000313" key="4">
    <source>
        <dbReference type="Proteomes" id="UP001189624"/>
    </source>
</evidence>
<evidence type="ECO:0000256" key="2">
    <source>
        <dbReference type="PROSITE-ProRule" id="PRU00708"/>
    </source>
</evidence>
<dbReference type="FunFam" id="1.25.40.10:FF:000227">
    <property type="entry name" value="Pentatricopeptide repeat-containing protein At3g13880"/>
    <property type="match status" value="1"/>
</dbReference>
<protein>
    <recommendedName>
        <fullName evidence="5">Pentatricopeptide repeat-containing protein</fullName>
    </recommendedName>
</protein>
<dbReference type="InterPro" id="IPR002885">
    <property type="entry name" value="PPR_rpt"/>
</dbReference>
<dbReference type="Gramene" id="rna-AYBTSS11_LOCUS12626">
    <property type="protein sequence ID" value="CAJ1947374.1"/>
    <property type="gene ID" value="gene-AYBTSS11_LOCUS12626"/>
</dbReference>
<dbReference type="InterPro" id="IPR046960">
    <property type="entry name" value="PPR_At4g14850-like_plant"/>
</dbReference>
<dbReference type="GO" id="GO:0003723">
    <property type="term" value="F:RNA binding"/>
    <property type="evidence" value="ECO:0007669"/>
    <property type="project" value="InterPro"/>
</dbReference>
<dbReference type="InterPro" id="IPR011990">
    <property type="entry name" value="TPR-like_helical_dom_sf"/>
</dbReference>
<keyword evidence="4" id="KW-1185">Reference proteome</keyword>
<dbReference type="EMBL" id="OY731401">
    <property type="protein sequence ID" value="CAJ1947374.1"/>
    <property type="molecule type" value="Genomic_DNA"/>
</dbReference>
<feature type="repeat" description="PPR" evidence="2">
    <location>
        <begin position="92"/>
        <end position="126"/>
    </location>
</feature>
<dbReference type="Pfam" id="PF13812">
    <property type="entry name" value="PPR_3"/>
    <property type="match status" value="1"/>
</dbReference>
<evidence type="ECO:0008006" key="5">
    <source>
        <dbReference type="Google" id="ProtNLM"/>
    </source>
</evidence>
<dbReference type="PANTHER" id="PTHR24015">
    <property type="entry name" value="OS07G0578800 PROTEIN-RELATED"/>
    <property type="match status" value="1"/>
</dbReference>
<feature type="repeat" description="PPR" evidence="2">
    <location>
        <begin position="612"/>
        <end position="646"/>
    </location>
</feature>
<dbReference type="Pfam" id="PF13041">
    <property type="entry name" value="PPR_2"/>
    <property type="match status" value="3"/>
</dbReference>
<dbReference type="NCBIfam" id="TIGR00756">
    <property type="entry name" value="PPR"/>
    <property type="match status" value="6"/>
</dbReference>
<accession>A0AA86SJ83</accession>
<name>A0AA86SJ83_9FABA</name>
<dbReference type="AlphaFoldDB" id="A0AA86SJ83"/>
<reference evidence="3" key="1">
    <citation type="submission" date="2023-10" db="EMBL/GenBank/DDBJ databases">
        <authorList>
            <person name="Domelevo Entfellner J.-B."/>
        </authorList>
    </citation>
    <scope>NUCLEOTIDE SEQUENCE</scope>
</reference>
<feature type="repeat" description="PPR" evidence="2">
    <location>
        <begin position="295"/>
        <end position="329"/>
    </location>
</feature>
<dbReference type="Proteomes" id="UP001189624">
    <property type="component" value="Chromosome 4"/>
</dbReference>
<feature type="repeat" description="PPR" evidence="2">
    <location>
        <begin position="193"/>
        <end position="227"/>
    </location>
</feature>
<dbReference type="FunFam" id="1.25.40.10:FF:000196">
    <property type="entry name" value="Pentatricopeptide repeat-containing protein At4g14850"/>
    <property type="match status" value="1"/>
</dbReference>
<dbReference type="PANTHER" id="PTHR24015:SF739">
    <property type="entry name" value="OS03G0644200 PROTEIN"/>
    <property type="match status" value="1"/>
</dbReference>
<proteinExistence type="predicted"/>
<organism evidence="3 4">
    <name type="scientific">Sphenostylis stenocarpa</name>
    <dbReference type="NCBI Taxonomy" id="92480"/>
    <lineage>
        <taxon>Eukaryota</taxon>
        <taxon>Viridiplantae</taxon>
        <taxon>Streptophyta</taxon>
        <taxon>Embryophyta</taxon>
        <taxon>Tracheophyta</taxon>
        <taxon>Spermatophyta</taxon>
        <taxon>Magnoliopsida</taxon>
        <taxon>eudicotyledons</taxon>
        <taxon>Gunneridae</taxon>
        <taxon>Pentapetalae</taxon>
        <taxon>rosids</taxon>
        <taxon>fabids</taxon>
        <taxon>Fabales</taxon>
        <taxon>Fabaceae</taxon>
        <taxon>Papilionoideae</taxon>
        <taxon>50 kb inversion clade</taxon>
        <taxon>NPAAA clade</taxon>
        <taxon>indigoferoid/millettioid clade</taxon>
        <taxon>Phaseoleae</taxon>
        <taxon>Sphenostylis</taxon>
    </lineage>
</organism>